<protein>
    <submittedName>
        <fullName evidence="4">CHAP domain-containing protein</fullName>
    </submittedName>
</protein>
<keyword evidence="5" id="KW-1185">Reference proteome</keyword>
<dbReference type="InterPro" id="IPR038765">
    <property type="entry name" value="Papain-like_cys_pep_sf"/>
</dbReference>
<dbReference type="OrthoDB" id="3240061at2"/>
<evidence type="ECO:0000313" key="5">
    <source>
        <dbReference type="Proteomes" id="UP000252530"/>
    </source>
</evidence>
<evidence type="ECO:0000256" key="2">
    <source>
        <dbReference type="SAM" id="SignalP"/>
    </source>
</evidence>
<organism evidence="4 5">
    <name type="scientific">Bifidobacterium aemilianum</name>
    <dbReference type="NCBI Taxonomy" id="2493120"/>
    <lineage>
        <taxon>Bacteria</taxon>
        <taxon>Bacillati</taxon>
        <taxon>Actinomycetota</taxon>
        <taxon>Actinomycetes</taxon>
        <taxon>Bifidobacteriales</taxon>
        <taxon>Bifidobacteriaceae</taxon>
        <taxon>Bifidobacterium</taxon>
    </lineage>
</organism>
<accession>A0A366K9N5</accession>
<name>A0A366K9N5_9BIFI</name>
<sequence>MKQIKRLNAVASLIVASATLVAFGAAGMTVKLPQAQAVSWYEYQQTVQNNENLKAQLSGVSDDLANQIIQLDDLTSNQIPAAEKAQQDSQQKAEQAKSLAKATGERLDAAKKDKADLEAKIKQSGEDFDDAKEGMAQMARKSFHGSEASAIMDVVTKASTTEDFVNKMQADASVARSESNLAKDSAGDLNVSMNRRERLAAIENRISALKKQADDQDAAAQRAVEDASAKQLQLQSLRDQGNATKASLEQQKSSLTSRSAKEAADIVAMKAEIDLAAQQQAAQAAAAADPSAGGQQAVSGPVSGDAAVPGGGAGVSGMDYGVPGSCPPGAGFCYGHPTGNSGNAYPGGQCTAWAYVRRSQLGLPVGSYFGNARNWAGSARSFGYLVNNSPHVGAVVVFGPGQAGADSYYGHVAVVERVNADGSILISEGNAGHGFGSSRIVYNAYAYQYIHY</sequence>
<reference evidence="4 5" key="1">
    <citation type="submission" date="2017-10" db="EMBL/GenBank/DDBJ databases">
        <title>Bifidobacterium xylocopum sp. nov. and Bifidobacterium aemilianum sp. nov., from the carpenter bee (Xylocopa violacea) digestive tract.</title>
        <authorList>
            <person name="Alberoni D."/>
            <person name="Baffoni L."/>
            <person name="Di Gioia D."/>
            <person name="Gaggia F."/>
            <person name="Biavati B."/>
        </authorList>
    </citation>
    <scope>NUCLEOTIDE SEQUENCE [LARGE SCALE GENOMIC DNA]</scope>
    <source>
        <strain evidence="4 5">XV10</strain>
    </source>
</reference>
<dbReference type="PRINTS" id="PR01852">
    <property type="entry name" value="SIBAPROTEIN"/>
</dbReference>
<dbReference type="Proteomes" id="UP000252530">
    <property type="component" value="Unassembled WGS sequence"/>
</dbReference>
<feature type="region of interest" description="Disordered" evidence="1">
    <location>
        <begin position="238"/>
        <end position="259"/>
    </location>
</feature>
<dbReference type="PROSITE" id="PS50911">
    <property type="entry name" value="CHAP"/>
    <property type="match status" value="1"/>
</dbReference>
<feature type="compositionally biased region" description="Polar residues" evidence="1">
    <location>
        <begin position="238"/>
        <end position="258"/>
    </location>
</feature>
<evidence type="ECO:0000259" key="3">
    <source>
        <dbReference type="PROSITE" id="PS50911"/>
    </source>
</evidence>
<feature type="signal peptide" evidence="2">
    <location>
        <begin position="1"/>
        <end position="24"/>
    </location>
</feature>
<dbReference type="EMBL" id="PDCG01000002">
    <property type="protein sequence ID" value="RBP98309.1"/>
    <property type="molecule type" value="Genomic_DNA"/>
</dbReference>
<feature type="region of interest" description="Disordered" evidence="1">
    <location>
        <begin position="81"/>
        <end position="115"/>
    </location>
</feature>
<dbReference type="Gene3D" id="3.90.1720.10">
    <property type="entry name" value="endopeptidase domain like (from Nostoc punctiforme)"/>
    <property type="match status" value="1"/>
</dbReference>
<dbReference type="InterPro" id="IPR009148">
    <property type="entry name" value="PcsB-like"/>
</dbReference>
<dbReference type="AlphaFoldDB" id="A0A366K9N5"/>
<evidence type="ECO:0000256" key="1">
    <source>
        <dbReference type="SAM" id="MobiDB-lite"/>
    </source>
</evidence>
<evidence type="ECO:0000313" key="4">
    <source>
        <dbReference type="EMBL" id="RBP98309.1"/>
    </source>
</evidence>
<dbReference type="InterPro" id="IPR007921">
    <property type="entry name" value="CHAP_dom"/>
</dbReference>
<proteinExistence type="predicted"/>
<keyword evidence="2" id="KW-0732">Signal</keyword>
<feature type="domain" description="Peptidase C51" evidence="3">
    <location>
        <begin position="325"/>
        <end position="451"/>
    </location>
</feature>
<comment type="caution">
    <text evidence="4">The sequence shown here is derived from an EMBL/GenBank/DDBJ whole genome shotgun (WGS) entry which is preliminary data.</text>
</comment>
<dbReference type="SUPFAM" id="SSF54001">
    <property type="entry name" value="Cysteine proteinases"/>
    <property type="match status" value="1"/>
</dbReference>
<feature type="chain" id="PRO_5038577673" evidence="2">
    <location>
        <begin position="25"/>
        <end position="452"/>
    </location>
</feature>
<dbReference type="RefSeq" id="WP_113859939.1">
    <property type="nucleotide sequence ID" value="NZ_PDCG01000002.1"/>
</dbReference>
<dbReference type="Pfam" id="PF05257">
    <property type="entry name" value="CHAP"/>
    <property type="match status" value="1"/>
</dbReference>
<dbReference type="Gene3D" id="6.10.250.3150">
    <property type="match status" value="1"/>
</dbReference>
<feature type="compositionally biased region" description="Basic and acidic residues" evidence="1">
    <location>
        <begin position="103"/>
        <end position="115"/>
    </location>
</feature>
<gene>
    <name evidence="4" type="ORF">CRD60_03775</name>
</gene>